<dbReference type="EMBL" id="CP023406">
    <property type="protein sequence ID" value="ATD68078.1"/>
    <property type="molecule type" value="Genomic_DNA"/>
</dbReference>
<keyword evidence="1" id="KW-1133">Transmembrane helix</keyword>
<feature type="transmembrane region" description="Helical" evidence="1">
    <location>
        <begin position="107"/>
        <end position="129"/>
    </location>
</feature>
<keyword evidence="3" id="KW-1185">Reference proteome</keyword>
<keyword evidence="1" id="KW-0812">Transmembrane</keyword>
<reference evidence="3" key="1">
    <citation type="submission" date="2017-09" db="EMBL/GenBank/DDBJ databases">
        <title>Luteimonas liuhanmingii sp.nov., isolated from the intestinal contents of Tibetan Plateau Pika in Yushu, Qinghai Province, China.</title>
        <authorList>
            <person name="Gui Z."/>
        </authorList>
    </citation>
    <scope>NUCLEOTIDE SEQUENCE [LARGE SCALE GENOMIC DNA]</scope>
    <source>
        <strain evidence="3">100111</strain>
    </source>
</reference>
<accession>A0A290XGC8</accession>
<protein>
    <submittedName>
        <fullName evidence="2">Uncharacterized protein</fullName>
    </submittedName>
</protein>
<feature type="transmembrane region" description="Helical" evidence="1">
    <location>
        <begin position="55"/>
        <end position="74"/>
    </location>
</feature>
<evidence type="ECO:0000313" key="3">
    <source>
        <dbReference type="Proteomes" id="UP000218968"/>
    </source>
</evidence>
<organism evidence="2 3">
    <name type="scientific">Luteimonas chenhongjianii</name>
    <dbReference type="NCBI Taxonomy" id="2006110"/>
    <lineage>
        <taxon>Bacteria</taxon>
        <taxon>Pseudomonadati</taxon>
        <taxon>Pseudomonadota</taxon>
        <taxon>Gammaproteobacteria</taxon>
        <taxon>Lysobacterales</taxon>
        <taxon>Lysobacteraceae</taxon>
        <taxon>Luteimonas</taxon>
    </lineage>
</organism>
<evidence type="ECO:0000256" key="1">
    <source>
        <dbReference type="SAM" id="Phobius"/>
    </source>
</evidence>
<dbReference type="OrthoDB" id="893761at2"/>
<name>A0A290XGC8_9GAMM</name>
<dbReference type="Proteomes" id="UP000218968">
    <property type="component" value="Chromosome"/>
</dbReference>
<feature type="transmembrane region" description="Helical" evidence="1">
    <location>
        <begin position="81"/>
        <end position="101"/>
    </location>
</feature>
<gene>
    <name evidence="2" type="ORF">CNR27_12075</name>
</gene>
<feature type="transmembrane region" description="Helical" evidence="1">
    <location>
        <begin position="7"/>
        <end position="30"/>
    </location>
</feature>
<dbReference type="RefSeq" id="WP_096299111.1">
    <property type="nucleotide sequence ID" value="NZ_CP023406.1"/>
</dbReference>
<dbReference type="KEGG" id="lum:CNR27_12075"/>
<evidence type="ECO:0000313" key="2">
    <source>
        <dbReference type="EMBL" id="ATD68078.1"/>
    </source>
</evidence>
<proteinExistence type="predicted"/>
<sequence length="136" mass="14535">MIRTMFSVMLGMLVAMMVMLGLEFVGTWMFPMPAGQLAEDADLATIVANAPTGKLVWVLLGWLIAAVCGGWVAARFARARRMAAAIAVGLLLVLGVLLNAWMLPHPLWMTLPGLIGPVPLAWCGGRLALGRTHLAN</sequence>
<keyword evidence="1" id="KW-0472">Membrane</keyword>
<dbReference type="AlphaFoldDB" id="A0A290XGC8"/>